<dbReference type="RefSeq" id="WP_085682773.1">
    <property type="nucleotide sequence ID" value="NZ_NEDJ01000051.1"/>
</dbReference>
<evidence type="ECO:0000313" key="3">
    <source>
        <dbReference type="Proteomes" id="UP000193587"/>
    </source>
</evidence>
<dbReference type="AlphaFoldDB" id="A0A1X4GK23"/>
<dbReference type="GO" id="GO:0016758">
    <property type="term" value="F:hexosyltransferase activity"/>
    <property type="evidence" value="ECO:0007669"/>
    <property type="project" value="TreeGrafter"/>
</dbReference>
<dbReference type="Proteomes" id="UP000193587">
    <property type="component" value="Unassembled WGS sequence"/>
</dbReference>
<dbReference type="InterPro" id="IPR050194">
    <property type="entry name" value="Glycosyltransferase_grp1"/>
</dbReference>
<comment type="caution">
    <text evidence="2">The sequence shown here is derived from an EMBL/GenBank/DDBJ whole genome shotgun (WGS) entry which is preliminary data.</text>
</comment>
<sequence>MRLLYLVDLSLSNFYPLLTEVFGKRLQERGHEVIWVTRPEGDEGYHETTIHGQQAYVLPHSEYSEVRSFVKYLTHRTHTSRIFDIFEKHQPIDCVQVRNDLSMALAASALQQRTGCHFVHRITHLKAETMWYMARYGQSTHPARDYLKAWSGRRLRDYLANRADLVLPLSEAMETELSTNITTTPMEPLPTGVDTELDRSDTDPQLFRDRFDIGDREIILYIGSMSPSRNLEFLLEVIQQLDMDGRVLVMVGGRDSEHRNRLRSISRKMGIADSVLFTGWLEDRKMVYNANAAAAVGVNPLPTNNILRTSAPIKVLEYLLFETPVVVSDAPDQRRVVEDSNGGFVVPYSVGTFAEALSKFFDLTPSERSTMGASGRAYVKCERGFDTLTEQLLRIYSEYGLLE</sequence>
<feature type="domain" description="Glycosyltransferase subfamily 4-like N-terminal" evidence="1">
    <location>
        <begin position="23"/>
        <end position="196"/>
    </location>
</feature>
<protein>
    <recommendedName>
        <fullName evidence="1">Glycosyltransferase subfamily 4-like N-terminal domain-containing protein</fullName>
    </recommendedName>
</protein>
<gene>
    <name evidence="2" type="ORF">B9H04_12930</name>
</gene>
<dbReference type="Pfam" id="PF13439">
    <property type="entry name" value="Glyco_transf_4"/>
    <property type="match status" value="1"/>
</dbReference>
<dbReference type="EMBL" id="NEDJ01000051">
    <property type="protein sequence ID" value="OSO97478.1"/>
    <property type="molecule type" value="Genomic_DNA"/>
</dbReference>
<reference evidence="2 3" key="1">
    <citation type="submission" date="2017-04" db="EMBL/GenBank/DDBJ databases">
        <title>MLSA of the genus Halorubrum.</title>
        <authorList>
            <person name="De La Haba R."/>
            <person name="Sanchez-Porro C."/>
            <person name="Infante-Dominguez C."/>
            <person name="Ventosa A."/>
        </authorList>
    </citation>
    <scope>NUCLEOTIDE SEQUENCE [LARGE SCALE GENOMIC DNA]</scope>
    <source>
        <strain evidence="2 3">DSM 17463</strain>
    </source>
</reference>
<name>A0A1X4GK23_HALEZ</name>
<dbReference type="InterPro" id="IPR028098">
    <property type="entry name" value="Glyco_trans_4-like_N"/>
</dbReference>
<proteinExistence type="predicted"/>
<dbReference type="Gene3D" id="3.40.50.2000">
    <property type="entry name" value="Glycogen Phosphorylase B"/>
    <property type="match status" value="2"/>
</dbReference>
<dbReference type="Pfam" id="PF13692">
    <property type="entry name" value="Glyco_trans_1_4"/>
    <property type="match status" value="1"/>
</dbReference>
<dbReference type="PANTHER" id="PTHR45947">
    <property type="entry name" value="SULFOQUINOVOSYL TRANSFERASE SQD2"/>
    <property type="match status" value="1"/>
</dbReference>
<evidence type="ECO:0000313" key="2">
    <source>
        <dbReference type="EMBL" id="OSO97478.1"/>
    </source>
</evidence>
<evidence type="ECO:0000259" key="1">
    <source>
        <dbReference type="Pfam" id="PF13439"/>
    </source>
</evidence>
<organism evidence="2 3">
    <name type="scientific">Halorubrum ezzemoulense DSM 17463</name>
    <dbReference type="NCBI Taxonomy" id="1121945"/>
    <lineage>
        <taxon>Archaea</taxon>
        <taxon>Methanobacteriati</taxon>
        <taxon>Methanobacteriota</taxon>
        <taxon>Stenosarchaea group</taxon>
        <taxon>Halobacteria</taxon>
        <taxon>Halobacteriales</taxon>
        <taxon>Haloferacaceae</taxon>
        <taxon>Halorubrum</taxon>
    </lineage>
</organism>
<dbReference type="STRING" id="1121945.GCA_000421805_03424"/>
<accession>A0A1X4GK23</accession>
<dbReference type="SUPFAM" id="SSF53756">
    <property type="entry name" value="UDP-Glycosyltransferase/glycogen phosphorylase"/>
    <property type="match status" value="1"/>
</dbReference>
<dbReference type="PANTHER" id="PTHR45947:SF3">
    <property type="entry name" value="SULFOQUINOVOSYL TRANSFERASE SQD2"/>
    <property type="match status" value="1"/>
</dbReference>